<proteinExistence type="predicted"/>
<dbReference type="OrthoDB" id="1467821at2"/>
<organism evidence="2 3">
    <name type="scientific">Algoriphagus aquaeductus</name>
    <dbReference type="NCBI Taxonomy" id="475299"/>
    <lineage>
        <taxon>Bacteria</taxon>
        <taxon>Pseudomonadati</taxon>
        <taxon>Bacteroidota</taxon>
        <taxon>Cytophagia</taxon>
        <taxon>Cytophagales</taxon>
        <taxon>Cyclobacteriaceae</taxon>
        <taxon>Algoriphagus</taxon>
    </lineage>
</organism>
<evidence type="ECO:0000256" key="1">
    <source>
        <dbReference type="SAM" id="Phobius"/>
    </source>
</evidence>
<dbReference type="Proteomes" id="UP000248917">
    <property type="component" value="Unassembled WGS sequence"/>
</dbReference>
<feature type="transmembrane region" description="Helical" evidence="1">
    <location>
        <begin position="52"/>
        <end position="73"/>
    </location>
</feature>
<keyword evidence="1" id="KW-0812">Transmembrane</keyword>
<evidence type="ECO:0000313" key="3">
    <source>
        <dbReference type="Proteomes" id="UP000248917"/>
    </source>
</evidence>
<dbReference type="EMBL" id="QKTX01000010">
    <property type="protein sequence ID" value="PZV81620.1"/>
    <property type="molecule type" value="Genomic_DNA"/>
</dbReference>
<name>A0A326RQ33_9BACT</name>
<keyword evidence="1" id="KW-0472">Membrane</keyword>
<keyword evidence="3" id="KW-1185">Reference proteome</keyword>
<dbReference type="RefSeq" id="WP_111393607.1">
    <property type="nucleotide sequence ID" value="NZ_JBJINY010000036.1"/>
</dbReference>
<accession>A0A326RQ33</accession>
<gene>
    <name evidence="2" type="ORF">CLV31_110153</name>
</gene>
<evidence type="ECO:0008006" key="4">
    <source>
        <dbReference type="Google" id="ProtNLM"/>
    </source>
</evidence>
<sequence length="85" mass="9701">MEQKELNRKMPYNSWSFVIILTLALGLAPLTQEPHIWGKIKWIAGGAVGMKLIDWGDFVMHGLPWILLIRLGIIEAKNKFMPSKV</sequence>
<reference evidence="2 3" key="1">
    <citation type="submission" date="2018-06" db="EMBL/GenBank/DDBJ databases">
        <title>Genomic Encyclopedia of Archaeal and Bacterial Type Strains, Phase II (KMG-II): from individual species to whole genera.</title>
        <authorList>
            <person name="Goeker M."/>
        </authorList>
    </citation>
    <scope>NUCLEOTIDE SEQUENCE [LARGE SCALE GENOMIC DNA]</scope>
    <source>
        <strain evidence="2 3">T4</strain>
    </source>
</reference>
<comment type="caution">
    <text evidence="2">The sequence shown here is derived from an EMBL/GenBank/DDBJ whole genome shotgun (WGS) entry which is preliminary data.</text>
</comment>
<protein>
    <recommendedName>
        <fullName evidence="4">RND transporter</fullName>
    </recommendedName>
</protein>
<evidence type="ECO:0000313" key="2">
    <source>
        <dbReference type="EMBL" id="PZV81620.1"/>
    </source>
</evidence>
<feature type="transmembrane region" description="Helical" evidence="1">
    <location>
        <begin position="12"/>
        <end position="32"/>
    </location>
</feature>
<keyword evidence="1" id="KW-1133">Transmembrane helix</keyword>
<dbReference type="AlphaFoldDB" id="A0A326RQ33"/>